<evidence type="ECO:0000259" key="1">
    <source>
        <dbReference type="Pfam" id="PF24728"/>
    </source>
</evidence>
<keyword evidence="3" id="KW-1185">Reference proteome</keyword>
<comment type="caution">
    <text evidence="2">The sequence shown here is derived from an EMBL/GenBank/DDBJ whole genome shotgun (WGS) entry which is preliminary data.</text>
</comment>
<dbReference type="RefSeq" id="WP_146472111.1">
    <property type="nucleotide sequence ID" value="NZ_BNCF01000002.1"/>
</dbReference>
<evidence type="ECO:0000313" key="2">
    <source>
        <dbReference type="EMBL" id="GHE27208.1"/>
    </source>
</evidence>
<sequence>MAGRNVKSIRPARSAAPRYELRLYRHGPGDSEMRVYRLPVATSEDGEAVFVGGLRGAGLERFEPRILRMLRQQGVRLGPGQPGRRNTQPLDEESALILGLLFRTLAPMRNRENMQACVDGIERMGREEAAYWLGMVMHRRKPRRVLQALRIVLSASED</sequence>
<proteinExistence type="predicted"/>
<organism evidence="2 3">
    <name type="scientific">Vulcaniibacterium thermophilum</name>
    <dbReference type="NCBI Taxonomy" id="1169913"/>
    <lineage>
        <taxon>Bacteria</taxon>
        <taxon>Pseudomonadati</taxon>
        <taxon>Pseudomonadota</taxon>
        <taxon>Gammaproteobacteria</taxon>
        <taxon>Lysobacterales</taxon>
        <taxon>Lysobacteraceae</taxon>
        <taxon>Vulcaniibacterium</taxon>
    </lineage>
</organism>
<dbReference type="InterPro" id="IPR056097">
    <property type="entry name" value="DUF7680"/>
</dbReference>
<dbReference type="Pfam" id="PF24728">
    <property type="entry name" value="DUF7680"/>
    <property type="match status" value="1"/>
</dbReference>
<protein>
    <recommendedName>
        <fullName evidence="1">DUF7680 domain-containing protein</fullName>
    </recommendedName>
</protein>
<gene>
    <name evidence="2" type="ORF">GCM10007167_05690</name>
</gene>
<feature type="domain" description="DUF7680" evidence="1">
    <location>
        <begin position="19"/>
        <end position="154"/>
    </location>
</feature>
<evidence type="ECO:0000313" key="3">
    <source>
        <dbReference type="Proteomes" id="UP000636453"/>
    </source>
</evidence>
<dbReference type="OrthoDB" id="5112338at2"/>
<name>A0A918YWJ4_9GAMM</name>
<dbReference type="Proteomes" id="UP000636453">
    <property type="component" value="Unassembled WGS sequence"/>
</dbReference>
<dbReference type="EMBL" id="BNCF01000002">
    <property type="protein sequence ID" value="GHE27208.1"/>
    <property type="molecule type" value="Genomic_DNA"/>
</dbReference>
<accession>A0A918YWJ4</accession>
<reference evidence="2" key="2">
    <citation type="submission" date="2020-09" db="EMBL/GenBank/DDBJ databases">
        <authorList>
            <person name="Sun Q."/>
            <person name="Kim S."/>
        </authorList>
    </citation>
    <scope>NUCLEOTIDE SEQUENCE</scope>
    <source>
        <strain evidence="2">KCTC 32020</strain>
    </source>
</reference>
<dbReference type="AlphaFoldDB" id="A0A918YWJ4"/>
<reference evidence="2" key="1">
    <citation type="journal article" date="2014" name="Int. J. Syst. Evol. Microbiol.">
        <title>Complete genome sequence of Corynebacterium casei LMG S-19264T (=DSM 44701T), isolated from a smear-ripened cheese.</title>
        <authorList>
            <consortium name="US DOE Joint Genome Institute (JGI-PGF)"/>
            <person name="Walter F."/>
            <person name="Albersmeier A."/>
            <person name="Kalinowski J."/>
            <person name="Ruckert C."/>
        </authorList>
    </citation>
    <scope>NUCLEOTIDE SEQUENCE</scope>
    <source>
        <strain evidence="2">KCTC 32020</strain>
    </source>
</reference>